<comment type="subcellular location">
    <subcellularLocation>
        <location evidence="1">Cytoplasm</location>
    </subcellularLocation>
</comment>
<protein>
    <submittedName>
        <fullName evidence="11">Flagellum-specific ATP synthase</fullName>
    </submittedName>
</protein>
<dbReference type="InterPro" id="IPR050053">
    <property type="entry name" value="ATPase_alpha/beta_chains"/>
</dbReference>
<dbReference type="Pfam" id="PF02874">
    <property type="entry name" value="ATP-synt_ab_N"/>
    <property type="match status" value="1"/>
</dbReference>
<dbReference type="GO" id="GO:0005524">
    <property type="term" value="F:ATP binding"/>
    <property type="evidence" value="ECO:0007669"/>
    <property type="project" value="UniProtKB-KW"/>
</dbReference>
<dbReference type="SMART" id="SM00382">
    <property type="entry name" value="AAA"/>
    <property type="match status" value="1"/>
</dbReference>
<dbReference type="GO" id="GO:0005737">
    <property type="term" value="C:cytoplasm"/>
    <property type="evidence" value="ECO:0007669"/>
    <property type="project" value="UniProtKB-SubCell"/>
</dbReference>
<dbReference type="InterPro" id="IPR000194">
    <property type="entry name" value="ATPase_F1/V1/A1_a/bsu_nucl-bd"/>
</dbReference>
<dbReference type="EMBL" id="VLKH01000008">
    <property type="protein sequence ID" value="TWH78742.1"/>
    <property type="molecule type" value="Genomic_DNA"/>
</dbReference>
<keyword evidence="4" id="KW-0547">Nucleotide-binding</keyword>
<dbReference type="CDD" id="cd18117">
    <property type="entry name" value="ATP-synt_flagellum-secretory_path_III_N"/>
    <property type="match status" value="1"/>
</dbReference>
<dbReference type="InterPro" id="IPR027417">
    <property type="entry name" value="P-loop_NTPase"/>
</dbReference>
<dbReference type="InterPro" id="IPR040627">
    <property type="entry name" value="T3SS_ATPase_C"/>
</dbReference>
<dbReference type="PANTHER" id="PTHR15184:SF9">
    <property type="entry name" value="SPI-1 TYPE 3 SECRETION SYSTEM ATPASE"/>
    <property type="match status" value="1"/>
</dbReference>
<dbReference type="Gene3D" id="3.40.50.12240">
    <property type="match status" value="1"/>
</dbReference>
<dbReference type="NCBIfam" id="TIGR03497">
    <property type="entry name" value="FliI_clade2"/>
    <property type="match status" value="1"/>
</dbReference>
<dbReference type="InterPro" id="IPR020003">
    <property type="entry name" value="ATPase_a/bsu_AS"/>
</dbReference>
<dbReference type="RefSeq" id="WP_145084816.1">
    <property type="nucleotide sequence ID" value="NZ_VLKH01000008.1"/>
</dbReference>
<evidence type="ECO:0000256" key="6">
    <source>
        <dbReference type="ARBA" id="ARBA00022927"/>
    </source>
</evidence>
<proteinExistence type="predicted"/>
<keyword evidence="5" id="KW-0067">ATP-binding</keyword>
<reference evidence="11 12" key="1">
    <citation type="submission" date="2019-07" db="EMBL/GenBank/DDBJ databases">
        <title>Genomic Encyclopedia of Type Strains, Phase I: the one thousand microbial genomes (KMG-I) project.</title>
        <authorList>
            <person name="Kyrpides N."/>
        </authorList>
    </citation>
    <scope>NUCLEOTIDE SEQUENCE [LARGE SCALE GENOMIC DNA]</scope>
    <source>
        <strain evidence="11 12">DSM 13558</strain>
    </source>
</reference>
<evidence type="ECO:0000256" key="8">
    <source>
        <dbReference type="ARBA" id="ARBA00023065"/>
    </source>
</evidence>
<organism evidence="11 12">
    <name type="scientific">Sedimentibacter saalensis</name>
    <dbReference type="NCBI Taxonomy" id="130788"/>
    <lineage>
        <taxon>Bacteria</taxon>
        <taxon>Bacillati</taxon>
        <taxon>Bacillota</taxon>
        <taxon>Tissierellia</taxon>
        <taxon>Sedimentibacter</taxon>
    </lineage>
</organism>
<keyword evidence="3" id="KW-0963">Cytoplasm</keyword>
<name>A0A562J6B7_9FIRM</name>
<keyword evidence="8" id="KW-0406">Ion transport</keyword>
<evidence type="ECO:0000256" key="1">
    <source>
        <dbReference type="ARBA" id="ARBA00004496"/>
    </source>
</evidence>
<evidence type="ECO:0000313" key="12">
    <source>
        <dbReference type="Proteomes" id="UP000315343"/>
    </source>
</evidence>
<dbReference type="GO" id="GO:0046933">
    <property type="term" value="F:proton-transporting ATP synthase activity, rotational mechanism"/>
    <property type="evidence" value="ECO:0007669"/>
    <property type="project" value="TreeGrafter"/>
</dbReference>
<feature type="domain" description="AAA+ ATPase" evidence="10">
    <location>
        <begin position="160"/>
        <end position="341"/>
    </location>
</feature>
<dbReference type="InterPro" id="IPR003593">
    <property type="entry name" value="AAA+_ATPase"/>
</dbReference>
<dbReference type="GO" id="GO:0044780">
    <property type="term" value="P:bacterial-type flagellum assembly"/>
    <property type="evidence" value="ECO:0007669"/>
    <property type="project" value="InterPro"/>
</dbReference>
<evidence type="ECO:0000256" key="4">
    <source>
        <dbReference type="ARBA" id="ARBA00022741"/>
    </source>
</evidence>
<comment type="catalytic activity">
    <reaction evidence="9">
        <text>ATP + H2O + cellular proteinSide 1 = ADP + phosphate + cellular proteinSide 2.</text>
        <dbReference type="EC" id="7.4.2.8"/>
    </reaction>
</comment>
<accession>A0A562J6B7</accession>
<dbReference type="CDD" id="cd01136">
    <property type="entry name" value="ATPase_flagellum-secretory_path_III"/>
    <property type="match status" value="1"/>
</dbReference>
<dbReference type="OrthoDB" id="9802718at2"/>
<evidence type="ECO:0000313" key="11">
    <source>
        <dbReference type="EMBL" id="TWH78742.1"/>
    </source>
</evidence>
<evidence type="ECO:0000256" key="2">
    <source>
        <dbReference type="ARBA" id="ARBA00022448"/>
    </source>
</evidence>
<dbReference type="GO" id="GO:0030257">
    <property type="term" value="C:type III protein secretion system complex"/>
    <property type="evidence" value="ECO:0007669"/>
    <property type="project" value="InterPro"/>
</dbReference>
<dbReference type="InterPro" id="IPR004100">
    <property type="entry name" value="ATPase_F1/V1/A1_a/bsu_N"/>
</dbReference>
<evidence type="ECO:0000256" key="5">
    <source>
        <dbReference type="ARBA" id="ARBA00022840"/>
    </source>
</evidence>
<dbReference type="AlphaFoldDB" id="A0A562J6B7"/>
<dbReference type="GO" id="GO:0071973">
    <property type="term" value="P:bacterial-type flagellum-dependent cell motility"/>
    <property type="evidence" value="ECO:0007669"/>
    <property type="project" value="InterPro"/>
</dbReference>
<dbReference type="PANTHER" id="PTHR15184">
    <property type="entry name" value="ATP SYNTHASE"/>
    <property type="match status" value="1"/>
</dbReference>
<keyword evidence="6" id="KW-0653">Protein transport</keyword>
<dbReference type="GO" id="GO:0008564">
    <property type="term" value="F:protein-exporting ATPase activity"/>
    <property type="evidence" value="ECO:0007669"/>
    <property type="project" value="UniProtKB-EC"/>
</dbReference>
<dbReference type="PROSITE" id="PS00152">
    <property type="entry name" value="ATPASE_ALPHA_BETA"/>
    <property type="match status" value="1"/>
</dbReference>
<dbReference type="GO" id="GO:0030254">
    <property type="term" value="P:protein secretion by the type III secretion system"/>
    <property type="evidence" value="ECO:0007669"/>
    <property type="project" value="InterPro"/>
</dbReference>
<dbReference type="GO" id="GO:0016887">
    <property type="term" value="F:ATP hydrolysis activity"/>
    <property type="evidence" value="ECO:0007669"/>
    <property type="project" value="InterPro"/>
</dbReference>
<dbReference type="NCBIfam" id="TIGR01026">
    <property type="entry name" value="fliI_yscN"/>
    <property type="match status" value="1"/>
</dbReference>
<dbReference type="Pfam" id="PF00006">
    <property type="entry name" value="ATP-synt_ab"/>
    <property type="match status" value="1"/>
</dbReference>
<evidence type="ECO:0000259" key="10">
    <source>
        <dbReference type="SMART" id="SM00382"/>
    </source>
</evidence>
<dbReference type="FunFam" id="3.40.50.12240:FF:000002">
    <property type="entry name" value="Flagellum-specific ATP synthase FliI"/>
    <property type="match status" value="1"/>
</dbReference>
<evidence type="ECO:0000256" key="7">
    <source>
        <dbReference type="ARBA" id="ARBA00022967"/>
    </source>
</evidence>
<keyword evidence="7" id="KW-1278">Translocase</keyword>
<gene>
    <name evidence="11" type="ORF">LY60_02770</name>
</gene>
<dbReference type="Proteomes" id="UP000315343">
    <property type="component" value="Unassembled WGS sequence"/>
</dbReference>
<evidence type="ECO:0000256" key="9">
    <source>
        <dbReference type="ARBA" id="ARBA00034006"/>
    </source>
</evidence>
<comment type="caution">
    <text evidence="11">The sequence shown here is derived from an EMBL/GenBank/DDBJ whole genome shotgun (WGS) entry which is preliminary data.</text>
</comment>
<evidence type="ECO:0000256" key="3">
    <source>
        <dbReference type="ARBA" id="ARBA00022490"/>
    </source>
</evidence>
<dbReference type="InterPro" id="IPR005714">
    <property type="entry name" value="ATPase_T3SS_FliI/YscN"/>
</dbReference>
<keyword evidence="12" id="KW-1185">Reference proteome</keyword>
<dbReference type="Pfam" id="PF18269">
    <property type="entry name" value="T3SS_ATPase_C"/>
    <property type="match status" value="1"/>
</dbReference>
<dbReference type="InterPro" id="IPR022425">
    <property type="entry name" value="FliI_clade2"/>
</dbReference>
<keyword evidence="2" id="KW-0813">Transport</keyword>
<sequence>MICDEKLKSIRDTIAREDLCSYIGKVKRISGMLIEATGNRYKIGEVCEILNDSRDKRIRTEVVGFNDGRVLLMPYEDLKGIGLGNIVVSTKNKFKIPVGDFLIGRTVDATGHPIDGGEEFNSEEFCYVDNEYINPLSRPRIEEKLSFGVKAIDGLLTIGKGQRMGIFAGSGVGKSTLLGMVARNVKADINVIALVGERGREVREFIEKDLGEEGLKRSVLVIATSDQPAMLRVKCAMVATTIAEYFKDRGKDVLLMMDSLTRFAMAQREIGLATGEPPVARGYTPSIYAELPKLLERSGNFSTGSITGIYIVLVEGDDTNEPIADTVRGIVDGHIVLTRKLANSNHYPAIDINASISRLMNDIVSKEQNDNAKKMRDLLSVYYANYDLISIGAYKKGTNLKLDEAISKIDMVNNFLMQRVDDKFTYDDVLELMNEI</sequence>
<dbReference type="SUPFAM" id="SSF52540">
    <property type="entry name" value="P-loop containing nucleoside triphosphate hydrolases"/>
    <property type="match status" value="1"/>
</dbReference>